<protein>
    <recommendedName>
        <fullName evidence="2">LysM domain-containing protein</fullName>
    </recommendedName>
</protein>
<dbReference type="InterPro" id="IPR050570">
    <property type="entry name" value="Cell_wall_metabolism_enzyme"/>
</dbReference>
<feature type="domain" description="LysM" evidence="2">
    <location>
        <begin position="124"/>
        <end position="167"/>
    </location>
</feature>
<dbReference type="InterPro" id="IPR011055">
    <property type="entry name" value="Dup_hybrid_motif"/>
</dbReference>
<dbReference type="PANTHER" id="PTHR21666">
    <property type="entry name" value="PEPTIDASE-RELATED"/>
    <property type="match status" value="1"/>
</dbReference>
<reference evidence="3" key="1">
    <citation type="journal article" date="2015" name="Nature">
        <title>Complex archaea that bridge the gap between prokaryotes and eukaryotes.</title>
        <authorList>
            <person name="Spang A."/>
            <person name="Saw J.H."/>
            <person name="Jorgensen S.L."/>
            <person name="Zaremba-Niedzwiedzka K."/>
            <person name="Martijn J."/>
            <person name="Lind A.E."/>
            <person name="van Eijk R."/>
            <person name="Schleper C."/>
            <person name="Guy L."/>
            <person name="Ettema T.J."/>
        </authorList>
    </citation>
    <scope>NUCLEOTIDE SEQUENCE</scope>
</reference>
<dbReference type="PANTHER" id="PTHR21666:SF270">
    <property type="entry name" value="MUREIN HYDROLASE ACTIVATOR ENVC"/>
    <property type="match status" value="1"/>
</dbReference>
<comment type="caution">
    <text evidence="3">The sequence shown here is derived from an EMBL/GenBank/DDBJ whole genome shotgun (WGS) entry which is preliminary data.</text>
</comment>
<dbReference type="Gene3D" id="3.10.350.10">
    <property type="entry name" value="LysM domain"/>
    <property type="match status" value="2"/>
</dbReference>
<feature type="transmembrane region" description="Helical" evidence="1">
    <location>
        <begin position="21"/>
        <end position="41"/>
    </location>
</feature>
<dbReference type="InterPro" id="IPR036779">
    <property type="entry name" value="LysM_dom_sf"/>
</dbReference>
<keyword evidence="1" id="KW-1133">Transmembrane helix</keyword>
<dbReference type="CDD" id="cd00118">
    <property type="entry name" value="LysM"/>
    <property type="match status" value="2"/>
</dbReference>
<dbReference type="Gene3D" id="2.70.70.10">
    <property type="entry name" value="Glucose Permease (Domain IIA)"/>
    <property type="match status" value="1"/>
</dbReference>
<proteinExistence type="predicted"/>
<evidence type="ECO:0000259" key="2">
    <source>
        <dbReference type="PROSITE" id="PS51782"/>
    </source>
</evidence>
<dbReference type="Pfam" id="PF01476">
    <property type="entry name" value="LysM"/>
    <property type="match status" value="2"/>
</dbReference>
<organism evidence="3">
    <name type="scientific">marine sediment metagenome</name>
    <dbReference type="NCBI Taxonomy" id="412755"/>
    <lineage>
        <taxon>unclassified sequences</taxon>
        <taxon>metagenomes</taxon>
        <taxon>ecological metagenomes</taxon>
    </lineage>
</organism>
<keyword evidence="1" id="KW-0472">Membrane</keyword>
<gene>
    <name evidence="3" type="ORF">LCGC14_2322710</name>
</gene>
<dbReference type="Pfam" id="PF01551">
    <property type="entry name" value="Peptidase_M23"/>
    <property type="match status" value="1"/>
</dbReference>
<accession>A0A0F9FC25</accession>
<keyword evidence="1" id="KW-0812">Transmembrane</keyword>
<dbReference type="SUPFAM" id="SSF54106">
    <property type="entry name" value="LysM domain"/>
    <property type="match status" value="1"/>
</dbReference>
<dbReference type="SMART" id="SM00257">
    <property type="entry name" value="LysM"/>
    <property type="match status" value="2"/>
</dbReference>
<name>A0A0F9FC25_9ZZZZ</name>
<dbReference type="SUPFAM" id="SSF51261">
    <property type="entry name" value="Duplicated hybrid motif"/>
    <property type="match status" value="1"/>
</dbReference>
<evidence type="ECO:0000256" key="1">
    <source>
        <dbReference type="SAM" id="Phobius"/>
    </source>
</evidence>
<dbReference type="InterPro" id="IPR018392">
    <property type="entry name" value="LysM"/>
</dbReference>
<evidence type="ECO:0000313" key="3">
    <source>
        <dbReference type="EMBL" id="KKL48717.1"/>
    </source>
</evidence>
<dbReference type="CDD" id="cd12797">
    <property type="entry name" value="M23_peptidase"/>
    <property type="match status" value="1"/>
</dbReference>
<dbReference type="EMBL" id="LAZR01033219">
    <property type="protein sequence ID" value="KKL48717.1"/>
    <property type="molecule type" value="Genomic_DNA"/>
</dbReference>
<dbReference type="InterPro" id="IPR016047">
    <property type="entry name" value="M23ase_b-sheet_dom"/>
</dbReference>
<sequence length="352" mass="38808">MDNIRSLIRGVLRTSQFWLGFFVVSLVAVHSIATAVFAAYAPHEAELYRNVGGPDLIAQVGLPAQAGTNADFSPGTSPYSFPVIVASPGISERQGNAVVFIESAAAVGTTHPFSNVIPTRYGLLKYKVREGDTLSSIAAEFLVSLDTIKWANLNIGSVITPGQELIILPVSGILYEVEEEDSLEGIASRYRIDPELIKKYNQEYQKLLESPKEMIVLPYAKPINRWAYINQYRKSLPNMDEFFALPARGWNWGELHYYNAVDIAAACGDPIYASAEGLIMRESDENRWNDGYGNYILIEHPNGTKTRYSHTLKNFVGVGDYVLQGDEIAFIGNSGNTHGPTGCHLHFEVQGA</sequence>
<dbReference type="AlphaFoldDB" id="A0A0F9FC25"/>
<dbReference type="PROSITE" id="PS51782">
    <property type="entry name" value="LYSM"/>
    <property type="match status" value="1"/>
</dbReference>
<dbReference type="GO" id="GO:0004222">
    <property type="term" value="F:metalloendopeptidase activity"/>
    <property type="evidence" value="ECO:0007669"/>
    <property type="project" value="TreeGrafter"/>
</dbReference>